<protein>
    <submittedName>
        <fullName evidence="1">Uncharacterized protein</fullName>
    </submittedName>
</protein>
<reference evidence="1 2" key="1">
    <citation type="submission" date="2018-05" db="EMBL/GenBank/DDBJ databases">
        <title>Micromonosporas from Atacama Desert.</title>
        <authorList>
            <person name="Carro L."/>
            <person name="Golinska P."/>
            <person name="Klenk H.-P."/>
            <person name="Goodfellow M."/>
        </authorList>
    </citation>
    <scope>NUCLEOTIDE SEQUENCE [LARGE SCALE GENOMIC DNA]</scope>
    <source>
        <strain evidence="1 2">4G51</strain>
    </source>
</reference>
<evidence type="ECO:0000313" key="1">
    <source>
        <dbReference type="EMBL" id="PWR14883.1"/>
    </source>
</evidence>
<evidence type="ECO:0000313" key="2">
    <source>
        <dbReference type="Proteomes" id="UP000246050"/>
    </source>
</evidence>
<dbReference type="Proteomes" id="UP000246050">
    <property type="component" value="Unassembled WGS sequence"/>
</dbReference>
<dbReference type="EMBL" id="QGKS01000211">
    <property type="protein sequence ID" value="PWR14883.1"/>
    <property type="molecule type" value="Genomic_DNA"/>
</dbReference>
<sequence>MTSAENPPSQPALEAVLRTIWEAFHPGQSAPLGWLTHTTTQVLSHLRPTHTSTPLTPGTARRPEALELFHRQVREALADAVCQEQLSIGVANTLLDVLDLPLLPRRWQVRLSLPLLIDVTATTREDAFTTAENTIEAALADLPTQIEWDGQDGYEAIGGDLDADEPLVHEGRSTTHT</sequence>
<dbReference type="AlphaFoldDB" id="A0A317DPY9"/>
<name>A0A317DPY9_9ACTN</name>
<comment type="caution">
    <text evidence="1">The sequence shown here is derived from an EMBL/GenBank/DDBJ whole genome shotgun (WGS) entry which is preliminary data.</text>
</comment>
<accession>A0A317DPY9</accession>
<proteinExistence type="predicted"/>
<gene>
    <name evidence="1" type="ORF">DKT69_14135</name>
</gene>
<organism evidence="1 2">
    <name type="scientific">Micromonospora sicca</name>
    <dbReference type="NCBI Taxonomy" id="2202420"/>
    <lineage>
        <taxon>Bacteria</taxon>
        <taxon>Bacillati</taxon>
        <taxon>Actinomycetota</taxon>
        <taxon>Actinomycetes</taxon>
        <taxon>Micromonosporales</taxon>
        <taxon>Micromonosporaceae</taxon>
        <taxon>Micromonospora</taxon>
    </lineage>
</organism>
<dbReference type="OrthoDB" id="3388415at2"/>
<dbReference type="RefSeq" id="WP_109802025.1">
    <property type="nucleotide sequence ID" value="NZ_QGKS01000211.1"/>
</dbReference>